<comment type="function">
    <text evidence="5 6">Structural component of flagellum, the bacterial motility apparatus. Part of the rod structure of flagellar basal body.</text>
</comment>
<dbReference type="Proteomes" id="UP000183508">
    <property type="component" value="Unassembled WGS sequence"/>
</dbReference>
<evidence type="ECO:0000259" key="7">
    <source>
        <dbReference type="Pfam" id="PF00460"/>
    </source>
</evidence>
<reference evidence="9" key="1">
    <citation type="submission" date="2016-10" db="EMBL/GenBank/DDBJ databases">
        <authorList>
            <person name="Varghese N."/>
        </authorList>
    </citation>
    <scope>NUCLEOTIDE SEQUENCE [LARGE SCALE GENOMIC DNA]</scope>
    <source>
        <strain evidence="9">DSM 17980</strain>
    </source>
</reference>
<keyword evidence="4 6" id="KW-0975">Bacterial flagellum</keyword>
<dbReference type="PROSITE" id="PS00588">
    <property type="entry name" value="FLAGELLA_BB_ROD"/>
    <property type="match status" value="1"/>
</dbReference>
<evidence type="ECO:0000256" key="1">
    <source>
        <dbReference type="ARBA" id="ARBA00004117"/>
    </source>
</evidence>
<evidence type="ECO:0000256" key="3">
    <source>
        <dbReference type="ARBA" id="ARBA00014376"/>
    </source>
</evidence>
<proteinExistence type="inferred from homology"/>
<dbReference type="AlphaFoldDB" id="A0A1I7IQ65"/>
<dbReference type="InterPro" id="IPR001444">
    <property type="entry name" value="Flag_bb_rod_N"/>
</dbReference>
<evidence type="ECO:0000256" key="5">
    <source>
        <dbReference type="ARBA" id="ARBA00024934"/>
    </source>
</evidence>
<comment type="similarity">
    <text evidence="2 6">Belongs to the flagella basal body rod proteins family.</text>
</comment>
<dbReference type="InterPro" id="IPR006300">
    <property type="entry name" value="FlgB"/>
</dbReference>
<evidence type="ECO:0000256" key="4">
    <source>
        <dbReference type="ARBA" id="ARBA00023143"/>
    </source>
</evidence>
<comment type="subunit">
    <text evidence="6">The basal body constitutes a major portion of the flagellar organelle and consists of a number of rings mounted on a central rod.</text>
</comment>
<dbReference type="NCBIfam" id="TIGR01396">
    <property type="entry name" value="FlgB"/>
    <property type="match status" value="1"/>
</dbReference>
<keyword evidence="8" id="KW-0966">Cell projection</keyword>
<comment type="subcellular location">
    <subcellularLocation>
        <location evidence="1 6">Bacterial flagellum basal body</location>
    </subcellularLocation>
</comment>
<name>A0A1I7IQ65_9BACL</name>
<dbReference type="PANTHER" id="PTHR30435:SF12">
    <property type="entry name" value="FLAGELLAR BASAL BODY ROD PROTEIN FLGB"/>
    <property type="match status" value="1"/>
</dbReference>
<dbReference type="GO" id="GO:0071978">
    <property type="term" value="P:bacterial-type flagellum-dependent swarming motility"/>
    <property type="evidence" value="ECO:0007669"/>
    <property type="project" value="TreeGrafter"/>
</dbReference>
<evidence type="ECO:0000256" key="6">
    <source>
        <dbReference type="PIRNR" id="PIRNR002889"/>
    </source>
</evidence>
<dbReference type="PANTHER" id="PTHR30435">
    <property type="entry name" value="FLAGELLAR PROTEIN"/>
    <property type="match status" value="1"/>
</dbReference>
<dbReference type="eggNOG" id="COG1815">
    <property type="taxonomic scope" value="Bacteria"/>
</dbReference>
<accession>A0A1I7IQ65</accession>
<dbReference type="Pfam" id="PF00460">
    <property type="entry name" value="Flg_bb_rod"/>
    <property type="match status" value="1"/>
</dbReference>
<dbReference type="InterPro" id="IPR019776">
    <property type="entry name" value="Flagellar_basal_body_rod_CS"/>
</dbReference>
<keyword evidence="8" id="KW-0282">Flagellum</keyword>
<keyword evidence="9" id="KW-1185">Reference proteome</keyword>
<evidence type="ECO:0000256" key="2">
    <source>
        <dbReference type="ARBA" id="ARBA00009677"/>
    </source>
</evidence>
<dbReference type="GO" id="GO:0030694">
    <property type="term" value="C:bacterial-type flagellum basal body, rod"/>
    <property type="evidence" value="ECO:0007669"/>
    <property type="project" value="InterPro"/>
</dbReference>
<gene>
    <name evidence="8" type="ORF">SAMN05421543_10731</name>
</gene>
<dbReference type="STRING" id="392015.SAMN05421543_10731"/>
<protein>
    <recommendedName>
        <fullName evidence="3 6">Flagellar basal body rod protein FlgB</fullName>
    </recommendedName>
</protein>
<keyword evidence="8" id="KW-0969">Cilium</keyword>
<evidence type="ECO:0000313" key="9">
    <source>
        <dbReference type="Proteomes" id="UP000183508"/>
    </source>
</evidence>
<evidence type="ECO:0000313" key="8">
    <source>
        <dbReference type="EMBL" id="SFU75046.1"/>
    </source>
</evidence>
<sequence>MEGVRRVNLDGVVFQLLQNGLNAAQLRQQVYANNIANVDTPGFQRQDVVFEDLLQYLLGPDPGREGAGSPSAADWTAALRVSPQVVTDRVSVEDNNGNNVDIDAEMAKLAQNQIRYNTLVEDVRMRLDRLKTAIEG</sequence>
<dbReference type="PIRSF" id="PIRSF002889">
    <property type="entry name" value="Rod_FlgB"/>
    <property type="match status" value="1"/>
</dbReference>
<dbReference type="EMBL" id="FPBV01000007">
    <property type="protein sequence ID" value="SFU75046.1"/>
    <property type="molecule type" value="Genomic_DNA"/>
</dbReference>
<organism evidence="8 9">
    <name type="scientific">Alicyclobacillus macrosporangiidus</name>
    <dbReference type="NCBI Taxonomy" id="392015"/>
    <lineage>
        <taxon>Bacteria</taxon>
        <taxon>Bacillati</taxon>
        <taxon>Bacillota</taxon>
        <taxon>Bacilli</taxon>
        <taxon>Bacillales</taxon>
        <taxon>Alicyclobacillaceae</taxon>
        <taxon>Alicyclobacillus</taxon>
    </lineage>
</organism>
<feature type="domain" description="Flagellar basal body rod protein N-terminal" evidence="7">
    <location>
        <begin position="17"/>
        <end position="44"/>
    </location>
</feature>